<dbReference type="PROSITE" id="PS50076">
    <property type="entry name" value="DNAJ_2"/>
    <property type="match status" value="1"/>
</dbReference>
<dbReference type="PANTHER" id="PTHR45098:SF1">
    <property type="entry name" value="DNAJ DOMAIN CONTAINING PROTEIN, EXPRESSED"/>
    <property type="match status" value="1"/>
</dbReference>
<evidence type="ECO:0000313" key="4">
    <source>
        <dbReference type="EMBL" id="KAK9129372.1"/>
    </source>
</evidence>
<accession>A0AAP0J7X4</accession>
<dbReference type="Pfam" id="PF00226">
    <property type="entry name" value="DnaJ"/>
    <property type="match status" value="1"/>
</dbReference>
<organism evidence="4 5">
    <name type="scientific">Stephania japonica</name>
    <dbReference type="NCBI Taxonomy" id="461633"/>
    <lineage>
        <taxon>Eukaryota</taxon>
        <taxon>Viridiplantae</taxon>
        <taxon>Streptophyta</taxon>
        <taxon>Embryophyta</taxon>
        <taxon>Tracheophyta</taxon>
        <taxon>Spermatophyta</taxon>
        <taxon>Magnoliopsida</taxon>
        <taxon>Ranunculales</taxon>
        <taxon>Menispermaceae</taxon>
        <taxon>Menispermoideae</taxon>
        <taxon>Cissampelideae</taxon>
        <taxon>Stephania</taxon>
    </lineage>
</organism>
<feature type="region of interest" description="Disordered" evidence="2">
    <location>
        <begin position="249"/>
        <end position="269"/>
    </location>
</feature>
<evidence type="ECO:0000256" key="2">
    <source>
        <dbReference type="SAM" id="MobiDB-lite"/>
    </source>
</evidence>
<dbReference type="CDD" id="cd12429">
    <property type="entry name" value="RRM_DNAJC17"/>
    <property type="match status" value="1"/>
</dbReference>
<dbReference type="InterPro" id="IPR035979">
    <property type="entry name" value="RBD_domain_sf"/>
</dbReference>
<keyword evidence="5" id="KW-1185">Reference proteome</keyword>
<gene>
    <name evidence="4" type="ORF">Sjap_009859</name>
</gene>
<dbReference type="InterPro" id="IPR034254">
    <property type="entry name" value="DNAJC17_RRM"/>
</dbReference>
<evidence type="ECO:0000313" key="5">
    <source>
        <dbReference type="Proteomes" id="UP001417504"/>
    </source>
</evidence>
<dbReference type="PRINTS" id="PR00625">
    <property type="entry name" value="JDOMAIN"/>
</dbReference>
<evidence type="ECO:0000259" key="3">
    <source>
        <dbReference type="PROSITE" id="PS50076"/>
    </source>
</evidence>
<dbReference type="EMBL" id="JBBNAE010000004">
    <property type="protein sequence ID" value="KAK9129372.1"/>
    <property type="molecule type" value="Genomic_DNA"/>
</dbReference>
<dbReference type="InterPro" id="IPR018253">
    <property type="entry name" value="DnaJ_domain_CS"/>
</dbReference>
<dbReference type="AlphaFoldDB" id="A0AAP0J7X4"/>
<protein>
    <recommendedName>
        <fullName evidence="3">J domain-containing protein</fullName>
    </recommendedName>
</protein>
<sequence length="301" mass="34150">MEVDHYEVLGLPSGEEGTKLSDKEIAKAYRQKALELHPDKRRDDPNADSKFQRLKLSYEILKDDKARQVFNDLIRARTAKRKRESQFNSKRRRMVSDLEERERAAAGFDSAERMRQEEERIDKKLKEEIARYRAMYSQKKSMEPERADFGSESGSGNGNGVSLDKDKILKVSWNGGVEEYSVGRLKEIFGAFGEVEDVVIQPKKKKKTSNALVVMVTKEAAVAAMGSVCGDMSNPLIVLRMRTAPDEVPSVPIPENRPKEAVPQESNKFAGMTFEEKERIVLDMLQKAAEKQMLEKQMSGS</sequence>
<comment type="caution">
    <text evidence="4">The sequence shown here is derived from an EMBL/GenBank/DDBJ whole genome shotgun (WGS) entry which is preliminary data.</text>
</comment>
<dbReference type="InterPro" id="IPR036869">
    <property type="entry name" value="J_dom_sf"/>
</dbReference>
<name>A0AAP0J7X4_9MAGN</name>
<dbReference type="PROSITE" id="PS00636">
    <property type="entry name" value="DNAJ_1"/>
    <property type="match status" value="1"/>
</dbReference>
<dbReference type="SUPFAM" id="SSF54928">
    <property type="entry name" value="RNA-binding domain, RBD"/>
    <property type="match status" value="1"/>
</dbReference>
<dbReference type="Gene3D" id="1.10.287.110">
    <property type="entry name" value="DnaJ domain"/>
    <property type="match status" value="1"/>
</dbReference>
<feature type="coiled-coil region" evidence="1">
    <location>
        <begin position="108"/>
        <end position="135"/>
    </location>
</feature>
<evidence type="ECO:0000256" key="1">
    <source>
        <dbReference type="SAM" id="Coils"/>
    </source>
</evidence>
<dbReference type="InterPro" id="IPR012677">
    <property type="entry name" value="Nucleotide-bd_a/b_plait_sf"/>
</dbReference>
<dbReference type="SMART" id="SM00271">
    <property type="entry name" value="DnaJ"/>
    <property type="match status" value="1"/>
</dbReference>
<proteinExistence type="predicted"/>
<dbReference type="InterPro" id="IPR001623">
    <property type="entry name" value="DnaJ_domain"/>
</dbReference>
<feature type="region of interest" description="Disordered" evidence="2">
    <location>
        <begin position="137"/>
        <end position="161"/>
    </location>
</feature>
<dbReference type="Gene3D" id="3.30.70.330">
    <property type="match status" value="1"/>
</dbReference>
<dbReference type="CDD" id="cd06257">
    <property type="entry name" value="DnaJ"/>
    <property type="match status" value="1"/>
</dbReference>
<dbReference type="Proteomes" id="UP001417504">
    <property type="component" value="Unassembled WGS sequence"/>
</dbReference>
<reference evidence="4 5" key="1">
    <citation type="submission" date="2024-01" db="EMBL/GenBank/DDBJ databases">
        <title>Genome assemblies of Stephania.</title>
        <authorList>
            <person name="Yang L."/>
        </authorList>
    </citation>
    <scope>NUCLEOTIDE SEQUENCE [LARGE SCALE GENOMIC DNA]</scope>
    <source>
        <strain evidence="4">QJT</strain>
        <tissue evidence="4">Leaf</tissue>
    </source>
</reference>
<dbReference type="PANTHER" id="PTHR45098">
    <property type="entry name" value="DNAJ DOMAIN CONTAINING PROTEIN, EXPRESSED"/>
    <property type="match status" value="1"/>
</dbReference>
<dbReference type="SUPFAM" id="SSF46565">
    <property type="entry name" value="Chaperone J-domain"/>
    <property type="match status" value="1"/>
</dbReference>
<keyword evidence="1" id="KW-0175">Coiled coil</keyword>
<dbReference type="GO" id="GO:0003676">
    <property type="term" value="F:nucleic acid binding"/>
    <property type="evidence" value="ECO:0007669"/>
    <property type="project" value="InterPro"/>
</dbReference>
<feature type="domain" description="J" evidence="3">
    <location>
        <begin position="4"/>
        <end position="74"/>
    </location>
</feature>
<feature type="compositionally biased region" description="Basic and acidic residues" evidence="2">
    <location>
        <begin position="140"/>
        <end position="149"/>
    </location>
</feature>